<dbReference type="InterPro" id="IPR009019">
    <property type="entry name" value="KH_sf_prok-type"/>
</dbReference>
<name>A0A1G1V458_9BACT</name>
<dbReference type="PANTHER" id="PTHR34654:SF1">
    <property type="entry name" value="RNA-BINDING PROTEIN KHPA"/>
    <property type="match status" value="1"/>
</dbReference>
<keyword evidence="2 3" id="KW-0694">RNA-binding</keyword>
<gene>
    <name evidence="4" type="ORF">A3F61_02175</name>
</gene>
<dbReference type="GO" id="GO:0003723">
    <property type="term" value="F:RNA binding"/>
    <property type="evidence" value="ECO:0007669"/>
    <property type="project" value="UniProtKB-UniRule"/>
</dbReference>
<dbReference type="Proteomes" id="UP000178272">
    <property type="component" value="Unassembled WGS sequence"/>
</dbReference>
<dbReference type="InterPro" id="IPR015946">
    <property type="entry name" value="KH_dom-like_a/b"/>
</dbReference>
<sequence>MKQLLEYISRSLTENEDIQIQVQEQDGAKVYTIVAPKDVMGILIGKEGKTIRAIRALARARAIVDQEKVFINLLEKEAA</sequence>
<dbReference type="PANTHER" id="PTHR34654">
    <property type="entry name" value="UPF0109 PROTEIN SCO5592"/>
    <property type="match status" value="1"/>
</dbReference>
<dbReference type="Gene3D" id="3.30.300.20">
    <property type="match status" value="1"/>
</dbReference>
<evidence type="ECO:0000256" key="2">
    <source>
        <dbReference type="ARBA" id="ARBA00022884"/>
    </source>
</evidence>
<proteinExistence type="predicted"/>
<evidence type="ECO:0000256" key="3">
    <source>
        <dbReference type="PROSITE-ProRule" id="PRU00117"/>
    </source>
</evidence>
<dbReference type="InterPro" id="IPR020627">
    <property type="entry name" value="KhpA"/>
</dbReference>
<protein>
    <submittedName>
        <fullName evidence="4">Uncharacterized protein</fullName>
    </submittedName>
</protein>
<evidence type="ECO:0000313" key="4">
    <source>
        <dbReference type="EMBL" id="OGY10146.1"/>
    </source>
</evidence>
<reference evidence="4 5" key="1">
    <citation type="journal article" date="2016" name="Nat. Commun.">
        <title>Thousands of microbial genomes shed light on interconnected biogeochemical processes in an aquifer system.</title>
        <authorList>
            <person name="Anantharaman K."/>
            <person name="Brown C.T."/>
            <person name="Hug L.A."/>
            <person name="Sharon I."/>
            <person name="Castelle C.J."/>
            <person name="Probst A.J."/>
            <person name="Thomas B.C."/>
            <person name="Singh A."/>
            <person name="Wilkins M.J."/>
            <person name="Karaoz U."/>
            <person name="Brodie E.L."/>
            <person name="Williams K.H."/>
            <person name="Hubbard S.S."/>
            <person name="Banfield J.F."/>
        </authorList>
    </citation>
    <scope>NUCLEOTIDE SEQUENCE [LARGE SCALE GENOMIC DNA]</scope>
</reference>
<dbReference type="EMBL" id="MHCA01000060">
    <property type="protein sequence ID" value="OGY10146.1"/>
    <property type="molecule type" value="Genomic_DNA"/>
</dbReference>
<evidence type="ECO:0000256" key="1">
    <source>
        <dbReference type="ARBA" id="ARBA00022490"/>
    </source>
</evidence>
<dbReference type="PROSITE" id="PS50084">
    <property type="entry name" value="KH_TYPE_1"/>
    <property type="match status" value="1"/>
</dbReference>
<accession>A0A1G1V458</accession>
<dbReference type="Pfam" id="PF13083">
    <property type="entry name" value="KH_KhpA-B"/>
    <property type="match status" value="1"/>
</dbReference>
<organism evidence="4 5">
    <name type="scientific">Candidatus Blackburnbacteria bacterium RIFCSPHIGHO2_12_FULL_41_13b</name>
    <dbReference type="NCBI Taxonomy" id="1797517"/>
    <lineage>
        <taxon>Bacteria</taxon>
        <taxon>Candidatus Blackburniibacteriota</taxon>
    </lineage>
</organism>
<dbReference type="AlphaFoldDB" id="A0A1G1V458"/>
<dbReference type="STRING" id="1797517.A3F61_02175"/>
<comment type="caution">
    <text evidence="4">The sequence shown here is derived from an EMBL/GenBank/DDBJ whole genome shotgun (WGS) entry which is preliminary data.</text>
</comment>
<keyword evidence="1" id="KW-0963">Cytoplasm</keyword>
<evidence type="ECO:0000313" key="5">
    <source>
        <dbReference type="Proteomes" id="UP000178272"/>
    </source>
</evidence>
<dbReference type="SUPFAM" id="SSF54814">
    <property type="entry name" value="Prokaryotic type KH domain (KH-domain type II)"/>
    <property type="match status" value="1"/>
</dbReference>